<dbReference type="KEGG" id="mbd:MEBOL_004944"/>
<feature type="signal peptide" evidence="1">
    <location>
        <begin position="1"/>
        <end position="22"/>
    </location>
</feature>
<gene>
    <name evidence="2" type="ORF">MEBOL_004944</name>
</gene>
<dbReference type="EMBL" id="CP022163">
    <property type="protein sequence ID" value="ATB31481.1"/>
    <property type="molecule type" value="Genomic_DNA"/>
</dbReference>
<evidence type="ECO:0000313" key="3">
    <source>
        <dbReference type="Proteomes" id="UP000217289"/>
    </source>
</evidence>
<dbReference type="AlphaFoldDB" id="A0A250IJW1"/>
<keyword evidence="3" id="KW-1185">Reference proteome</keyword>
<protein>
    <submittedName>
        <fullName evidence="2">Uncharacterized protein</fullName>
    </submittedName>
</protein>
<organism evidence="2 3">
    <name type="scientific">Melittangium boletus DSM 14713</name>
    <dbReference type="NCBI Taxonomy" id="1294270"/>
    <lineage>
        <taxon>Bacteria</taxon>
        <taxon>Pseudomonadati</taxon>
        <taxon>Myxococcota</taxon>
        <taxon>Myxococcia</taxon>
        <taxon>Myxococcales</taxon>
        <taxon>Cystobacterineae</taxon>
        <taxon>Archangiaceae</taxon>
        <taxon>Melittangium</taxon>
    </lineage>
</organism>
<sequence>MKNKFIHVVAVAATLVGAEASAAINYYTLWIHGKNDNKTKGGNYTDFSYWGPSSTAAGVNKKAVNWNGTQKISVENYRVRDALDCFCTGDNWCYVAVHSAGDLQIGYALSLYGGSTRNKKNATPNANGVCGDAGGTQTGWNIKWVDVASGASGGSELADVGEWAVSTPLVGDLVTTTARAMYNHNTTRSVWFYNFAGSKGTLYSGILPGQDDEAVAYHTTGGVSGSSGASLCNPGDWFCGGTLTLGTDKCSSGEAKWSYHSVKLRDDGEAYDHHAAGNWAGIVGTVRADMAANAKK</sequence>
<reference evidence="2 3" key="1">
    <citation type="submission" date="2017-06" db="EMBL/GenBank/DDBJ databases">
        <authorList>
            <person name="Kim H.J."/>
            <person name="Triplett B.A."/>
        </authorList>
    </citation>
    <scope>NUCLEOTIDE SEQUENCE [LARGE SCALE GENOMIC DNA]</scope>
    <source>
        <strain evidence="2 3">DSM 14713</strain>
    </source>
</reference>
<evidence type="ECO:0000313" key="2">
    <source>
        <dbReference type="EMBL" id="ATB31481.1"/>
    </source>
</evidence>
<dbReference type="OrthoDB" id="8886973at2"/>
<dbReference type="Proteomes" id="UP000217289">
    <property type="component" value="Chromosome"/>
</dbReference>
<evidence type="ECO:0000256" key="1">
    <source>
        <dbReference type="SAM" id="SignalP"/>
    </source>
</evidence>
<name>A0A250IJW1_9BACT</name>
<accession>A0A250IJW1</accession>
<proteinExistence type="predicted"/>
<keyword evidence="1" id="KW-0732">Signal</keyword>
<dbReference type="RefSeq" id="WP_095979806.1">
    <property type="nucleotide sequence ID" value="NZ_CP022163.1"/>
</dbReference>
<feature type="chain" id="PRO_5011992904" evidence="1">
    <location>
        <begin position="23"/>
        <end position="296"/>
    </location>
</feature>